<name>A0ABY5PNL6_9ACTN</name>
<dbReference type="PANTHER" id="PTHR23355:SF9">
    <property type="entry name" value="DIS3-LIKE EXONUCLEASE 2"/>
    <property type="match status" value="1"/>
</dbReference>
<evidence type="ECO:0000256" key="1">
    <source>
        <dbReference type="SAM" id="MobiDB-lite"/>
    </source>
</evidence>
<dbReference type="InterPro" id="IPR050180">
    <property type="entry name" value="RNR_Ribonuclease"/>
</dbReference>
<dbReference type="SMART" id="SM00955">
    <property type="entry name" value="RNB"/>
    <property type="match status" value="1"/>
</dbReference>
<evidence type="ECO:0000313" key="3">
    <source>
        <dbReference type="EMBL" id="UUY06258.1"/>
    </source>
</evidence>
<accession>A0ABY5PNL6</accession>
<dbReference type="InterPro" id="IPR003029">
    <property type="entry name" value="S1_domain"/>
</dbReference>
<dbReference type="PANTHER" id="PTHR23355">
    <property type="entry name" value="RIBONUCLEASE"/>
    <property type="match status" value="1"/>
</dbReference>
<proteinExistence type="predicted"/>
<dbReference type="SMART" id="SM00316">
    <property type="entry name" value="S1"/>
    <property type="match status" value="1"/>
</dbReference>
<dbReference type="InterPro" id="IPR012340">
    <property type="entry name" value="NA-bd_OB-fold"/>
</dbReference>
<dbReference type="EMBL" id="CP088295">
    <property type="protein sequence ID" value="UUY06258.1"/>
    <property type="molecule type" value="Genomic_DNA"/>
</dbReference>
<keyword evidence="4" id="KW-1185">Reference proteome</keyword>
<dbReference type="Pfam" id="PF00575">
    <property type="entry name" value="S1"/>
    <property type="match status" value="1"/>
</dbReference>
<dbReference type="Gene3D" id="2.40.50.140">
    <property type="entry name" value="Nucleic acid-binding proteins"/>
    <property type="match status" value="1"/>
</dbReference>
<protein>
    <submittedName>
        <fullName evidence="3">RNB domain-containing ribonuclease</fullName>
    </submittedName>
</protein>
<dbReference type="InterPro" id="IPR001900">
    <property type="entry name" value="RNase_II/R"/>
</dbReference>
<evidence type="ECO:0000259" key="2">
    <source>
        <dbReference type="PROSITE" id="PS50126"/>
    </source>
</evidence>
<dbReference type="PROSITE" id="PS50126">
    <property type="entry name" value="S1"/>
    <property type="match status" value="1"/>
</dbReference>
<feature type="region of interest" description="Disordered" evidence="1">
    <location>
        <begin position="21"/>
        <end position="42"/>
    </location>
</feature>
<feature type="domain" description="S1 motif" evidence="2">
    <location>
        <begin position="421"/>
        <end position="501"/>
    </location>
</feature>
<sequence length="505" mass="56369">MLEALMLDRGLRRRFDPVVERRAAESRDQGGHRPDVQRRDLRDLPTFTIDPSTAKDFDDAVSAQRLDGGGIRVWVHIADVSAYVEPRSPVDREAMRRSTSVYVPGRVEPMLPEALSNDACSLVPGQDRLAVTTELDLQRGRCERVSFYRSVIRSDARLDYDRVDRIFAGTERAEEPWAEPLAAAREAASALHEARLHTSALELSTTEPEFLFDPTGRVRKQVESEQTESHRVIEHLMIATNEQVATLLSGRGVPALFRVHERPEGEAVRRLVAQLESLDVATPPVPDAISPEQAAILVAECSRLVDEHVRRTGHGRIGLTYLVLRALKQAHYHPRDTGHQGLGLQHYCHFTSPIRRYPDLICHRALLAAVGGGEDAPRADDMDDAAEWTSMRERLAMTIERDADRVARCFLLERQLREGDDGPFEGEVTGVIGAGAFVRFAGGHEGLLPVRHLRGDWWELNEEGTILHAAQSGRRIRLGETVSVEVDRVDAPRGRVDLIPAGGRF</sequence>
<dbReference type="Pfam" id="PF00773">
    <property type="entry name" value="RNB"/>
    <property type="match status" value="1"/>
</dbReference>
<organism evidence="3 4">
    <name type="scientific">Svornostia abyssi</name>
    <dbReference type="NCBI Taxonomy" id="2898438"/>
    <lineage>
        <taxon>Bacteria</taxon>
        <taxon>Bacillati</taxon>
        <taxon>Actinomycetota</taxon>
        <taxon>Thermoleophilia</taxon>
        <taxon>Solirubrobacterales</taxon>
        <taxon>Baekduiaceae</taxon>
        <taxon>Svornostia</taxon>
    </lineage>
</organism>
<gene>
    <name evidence="3" type="ORF">LRS13_12345</name>
</gene>
<reference evidence="4" key="1">
    <citation type="submission" date="2021-11" db="EMBL/GenBank/DDBJ databases">
        <title>Cultivation dependent microbiological survey of springs from the worlds oldest radium mine currently devoted to the extraction of radon-saturated water.</title>
        <authorList>
            <person name="Kapinusova G."/>
            <person name="Smrhova T."/>
            <person name="Strejcek M."/>
            <person name="Suman J."/>
            <person name="Jani K."/>
            <person name="Pajer P."/>
            <person name="Uhlik O."/>
        </authorList>
    </citation>
    <scope>NUCLEOTIDE SEQUENCE [LARGE SCALE GENOMIC DNA]</scope>
    <source>
        <strain evidence="4">J379</strain>
    </source>
</reference>
<dbReference type="SUPFAM" id="SSF50249">
    <property type="entry name" value="Nucleic acid-binding proteins"/>
    <property type="match status" value="2"/>
</dbReference>
<evidence type="ECO:0000313" key="4">
    <source>
        <dbReference type="Proteomes" id="UP001058860"/>
    </source>
</evidence>
<dbReference type="Proteomes" id="UP001058860">
    <property type="component" value="Chromosome"/>
</dbReference>
<dbReference type="RefSeq" id="WP_353866684.1">
    <property type="nucleotide sequence ID" value="NZ_CP088295.1"/>
</dbReference>